<dbReference type="AlphaFoldDB" id="A0A2A2M3C3"/>
<reference evidence="2 3" key="1">
    <citation type="journal article" date="2017" name="Curr. Biol.">
        <title>Genome architecture and evolution of a unichromosomal asexual nematode.</title>
        <authorList>
            <person name="Fradin H."/>
            <person name="Zegar C."/>
            <person name="Gutwein M."/>
            <person name="Lucas J."/>
            <person name="Kovtun M."/>
            <person name="Corcoran D."/>
            <person name="Baugh L.R."/>
            <person name="Kiontke K."/>
            <person name="Gunsalus K."/>
            <person name="Fitch D.H."/>
            <person name="Piano F."/>
        </authorList>
    </citation>
    <scope>NUCLEOTIDE SEQUENCE [LARGE SCALE GENOMIC DNA]</scope>
    <source>
        <strain evidence="2">PF1309</strain>
    </source>
</reference>
<protein>
    <submittedName>
        <fullName evidence="2">Uncharacterized protein</fullName>
    </submittedName>
</protein>
<comment type="caution">
    <text evidence="2">The sequence shown here is derived from an EMBL/GenBank/DDBJ whole genome shotgun (WGS) entry which is preliminary data.</text>
</comment>
<dbReference type="EMBL" id="LIAE01005872">
    <property type="protein sequence ID" value="PAV92948.1"/>
    <property type="molecule type" value="Genomic_DNA"/>
</dbReference>
<dbReference type="Proteomes" id="UP000218231">
    <property type="component" value="Unassembled WGS sequence"/>
</dbReference>
<evidence type="ECO:0000313" key="2">
    <source>
        <dbReference type="EMBL" id="PAV92948.1"/>
    </source>
</evidence>
<gene>
    <name evidence="2" type="ORF">WR25_10152</name>
</gene>
<proteinExistence type="predicted"/>
<feature type="region of interest" description="Disordered" evidence="1">
    <location>
        <begin position="174"/>
        <end position="237"/>
    </location>
</feature>
<evidence type="ECO:0000313" key="3">
    <source>
        <dbReference type="Proteomes" id="UP000218231"/>
    </source>
</evidence>
<feature type="compositionally biased region" description="Basic and acidic residues" evidence="1">
    <location>
        <begin position="206"/>
        <end position="217"/>
    </location>
</feature>
<feature type="region of interest" description="Disordered" evidence="1">
    <location>
        <begin position="259"/>
        <end position="280"/>
    </location>
</feature>
<name>A0A2A2M3C3_9BILA</name>
<sequence>MEIAGKARRRKWIASAPSALTSPVGFGDDADAGRSDIAAAAVDPLDRGDQHHAEPLGRGEAHAFDEGGRPLGVDQHVGRGVGGGVVVADLQLAVGQAIEVIGGIARRRLDPAGRRAEPVGKVAIGTGFLLALARLGNVLGGGGLAVDADQRPALGGGAAGVVAFDDRAPGLPGRLDDDRLLEGEGGGARRLHAREQPRLQLVGVGRRGEQDGRRGGRDQQMAHGCRSPGRRRGDRPAMAASVRFTPLAVRPEPVEGRVATRAARRWTPARRQAQGERGDGATDWLVAAPLSAYAARR</sequence>
<organism evidence="2 3">
    <name type="scientific">Diploscapter pachys</name>
    <dbReference type="NCBI Taxonomy" id="2018661"/>
    <lineage>
        <taxon>Eukaryota</taxon>
        <taxon>Metazoa</taxon>
        <taxon>Ecdysozoa</taxon>
        <taxon>Nematoda</taxon>
        <taxon>Chromadorea</taxon>
        <taxon>Rhabditida</taxon>
        <taxon>Rhabditina</taxon>
        <taxon>Rhabditomorpha</taxon>
        <taxon>Rhabditoidea</taxon>
        <taxon>Rhabditidae</taxon>
        <taxon>Diploscapter</taxon>
    </lineage>
</organism>
<accession>A0A2A2M3C3</accession>
<evidence type="ECO:0000256" key="1">
    <source>
        <dbReference type="SAM" id="MobiDB-lite"/>
    </source>
</evidence>
<keyword evidence="3" id="KW-1185">Reference proteome</keyword>